<dbReference type="Proteomes" id="UP000634136">
    <property type="component" value="Unassembled WGS sequence"/>
</dbReference>
<comment type="caution">
    <text evidence="1">The sequence shown here is derived from an EMBL/GenBank/DDBJ whole genome shotgun (WGS) entry which is preliminary data.</text>
</comment>
<dbReference type="AlphaFoldDB" id="A0A834TPZ4"/>
<dbReference type="SUPFAM" id="SSF81301">
    <property type="entry name" value="Nucleotidyltransferase"/>
    <property type="match status" value="1"/>
</dbReference>
<dbReference type="EMBL" id="JAAIUW010000008">
    <property type="protein sequence ID" value="KAF7821519.1"/>
    <property type="molecule type" value="Genomic_DNA"/>
</dbReference>
<evidence type="ECO:0000313" key="1">
    <source>
        <dbReference type="EMBL" id="KAF7821519.1"/>
    </source>
</evidence>
<reference evidence="1" key="1">
    <citation type="submission" date="2020-09" db="EMBL/GenBank/DDBJ databases">
        <title>Genome-Enabled Discovery of Anthraquinone Biosynthesis in Senna tora.</title>
        <authorList>
            <person name="Kang S.-H."/>
            <person name="Pandey R.P."/>
            <person name="Lee C.-M."/>
            <person name="Sim J.-S."/>
            <person name="Jeong J.-T."/>
            <person name="Choi B.-S."/>
            <person name="Jung M."/>
            <person name="Ginzburg D."/>
            <person name="Zhao K."/>
            <person name="Won S.Y."/>
            <person name="Oh T.-J."/>
            <person name="Yu Y."/>
            <person name="Kim N.-H."/>
            <person name="Lee O.R."/>
            <person name="Lee T.-H."/>
            <person name="Bashyal P."/>
            <person name="Kim T.-S."/>
            <person name="Lee W.-H."/>
            <person name="Kawkins C."/>
            <person name="Kim C.-K."/>
            <person name="Kim J.S."/>
            <person name="Ahn B.O."/>
            <person name="Rhee S.Y."/>
            <person name="Sohng J.K."/>
        </authorList>
    </citation>
    <scope>NUCLEOTIDE SEQUENCE</scope>
    <source>
        <tissue evidence="1">Leaf</tissue>
    </source>
</reference>
<proteinExistence type="predicted"/>
<organism evidence="1 2">
    <name type="scientific">Senna tora</name>
    <dbReference type="NCBI Taxonomy" id="362788"/>
    <lineage>
        <taxon>Eukaryota</taxon>
        <taxon>Viridiplantae</taxon>
        <taxon>Streptophyta</taxon>
        <taxon>Embryophyta</taxon>
        <taxon>Tracheophyta</taxon>
        <taxon>Spermatophyta</taxon>
        <taxon>Magnoliopsida</taxon>
        <taxon>eudicotyledons</taxon>
        <taxon>Gunneridae</taxon>
        <taxon>Pentapetalae</taxon>
        <taxon>rosids</taxon>
        <taxon>fabids</taxon>
        <taxon>Fabales</taxon>
        <taxon>Fabaceae</taxon>
        <taxon>Caesalpinioideae</taxon>
        <taxon>Cassia clade</taxon>
        <taxon>Senna</taxon>
    </lineage>
</organism>
<evidence type="ECO:0000313" key="2">
    <source>
        <dbReference type="Proteomes" id="UP000634136"/>
    </source>
</evidence>
<dbReference type="InterPro" id="IPR043519">
    <property type="entry name" value="NT_sf"/>
</dbReference>
<name>A0A834TPZ4_9FABA</name>
<accession>A0A834TPZ4</accession>
<sequence>MVEDIFVDLHEMLGMRPKISDIHWSKSAKVPLTRFKFDGGSVDLPSARDLHKFNT</sequence>
<keyword evidence="2" id="KW-1185">Reference proteome</keyword>
<gene>
    <name evidence="1" type="ORF">G2W53_026974</name>
</gene>
<dbReference type="Gene3D" id="3.30.460.10">
    <property type="entry name" value="Beta Polymerase, domain 2"/>
    <property type="match status" value="1"/>
</dbReference>
<dbReference type="OrthoDB" id="1737454at2759"/>
<protein>
    <submittedName>
        <fullName evidence="1">Nuclear poly(A) polymerase 3</fullName>
    </submittedName>
</protein>